<accession>A0A2U1UEI1</accession>
<proteinExistence type="predicted"/>
<dbReference type="Gene3D" id="6.10.290.10">
    <property type="match status" value="1"/>
</dbReference>
<evidence type="ECO:0000313" key="2">
    <source>
        <dbReference type="EMBL" id="QCR04469.1"/>
    </source>
</evidence>
<protein>
    <submittedName>
        <fullName evidence="1">Uncharacterized protein</fullName>
    </submittedName>
</protein>
<organism evidence="1 3">
    <name type="scientific">Brenneria nigrifluens DSM 30175 = ATCC 13028</name>
    <dbReference type="NCBI Taxonomy" id="1121120"/>
    <lineage>
        <taxon>Bacteria</taxon>
        <taxon>Pseudomonadati</taxon>
        <taxon>Pseudomonadota</taxon>
        <taxon>Gammaproteobacteria</taxon>
        <taxon>Enterobacterales</taxon>
        <taxon>Pectobacteriaceae</taxon>
        <taxon>Brenneria</taxon>
    </lineage>
</organism>
<dbReference type="EMBL" id="QDKK01000053">
    <property type="protein sequence ID" value="PWC20075.1"/>
    <property type="molecule type" value="Genomic_DNA"/>
</dbReference>
<gene>
    <name evidence="1" type="ORF">DDT54_21510</name>
    <name evidence="2" type="ORF">EH206_09985</name>
</gene>
<dbReference type="Proteomes" id="UP000295985">
    <property type="component" value="Unassembled WGS sequence"/>
</dbReference>
<sequence length="109" mass="12552">MMNNLFLSNMKDDFIVILEEKSSSPIDKDRLSIDYETDLDELMEKYLGLLREQARLLSQAKNKGNELAVLSALLKLRTHAMSLSSFFDAIVEDTEIIIRLDSWSELPEK</sequence>
<reference evidence="1 3" key="1">
    <citation type="submission" date="2018-04" db="EMBL/GenBank/DDBJ databases">
        <title>Brenneria corticis sp.nov.</title>
        <authorList>
            <person name="Li Y."/>
        </authorList>
    </citation>
    <scope>NUCLEOTIDE SEQUENCE [LARGE SCALE GENOMIC DNA]</scope>
    <source>
        <strain evidence="1 3">LMG 2694</strain>
    </source>
</reference>
<evidence type="ECO:0000313" key="1">
    <source>
        <dbReference type="EMBL" id="PWC20075.1"/>
    </source>
</evidence>
<evidence type="ECO:0000313" key="3">
    <source>
        <dbReference type="Proteomes" id="UP000295985"/>
    </source>
</evidence>
<name>A0A2U1UEI1_9GAMM</name>
<dbReference type="OrthoDB" id="8946715at2"/>
<evidence type="ECO:0000313" key="4">
    <source>
        <dbReference type="Proteomes" id="UP000303847"/>
    </source>
</evidence>
<reference evidence="2 4" key="2">
    <citation type="submission" date="2018-11" db="EMBL/GenBank/DDBJ databases">
        <title>Genome sequences of Brenneria nigrifluens and Brenneria rubrifaciens.</title>
        <authorList>
            <person name="Poret-Peterson A.T."/>
            <person name="McClean A.E."/>
            <person name="Kluepfel D.A."/>
        </authorList>
    </citation>
    <scope>NUCLEOTIDE SEQUENCE [LARGE SCALE GENOMIC DNA]</scope>
    <source>
        <strain evidence="2 4">ATCC 13028</strain>
    </source>
</reference>
<dbReference type="Proteomes" id="UP000303847">
    <property type="component" value="Chromosome"/>
</dbReference>
<dbReference type="AlphaFoldDB" id="A0A2U1UEI1"/>
<dbReference type="EMBL" id="CP034036">
    <property type="protein sequence ID" value="QCR04469.1"/>
    <property type="molecule type" value="Genomic_DNA"/>
</dbReference>
<keyword evidence="4" id="KW-1185">Reference proteome</keyword>